<gene>
    <name evidence="3" type="ORF">O3H35_09645</name>
    <name evidence="2" type="ORF">O3H54_04525</name>
</gene>
<comment type="caution">
    <text evidence="3">The sequence shown here is derived from an EMBL/GenBank/DDBJ whole genome shotgun (WGS) entry which is preliminary data.</text>
</comment>
<dbReference type="InterPro" id="IPR016181">
    <property type="entry name" value="Acyl_CoA_acyltransferase"/>
</dbReference>
<name>A0A9E5DMJ4_9EURY</name>
<dbReference type="EMBL" id="JAPVER010000018">
    <property type="protein sequence ID" value="MCZ3365145.1"/>
    <property type="molecule type" value="Genomic_DNA"/>
</dbReference>
<dbReference type="PANTHER" id="PTHR43451:SF1">
    <property type="entry name" value="ACETYLTRANSFERASE"/>
    <property type="match status" value="1"/>
</dbReference>
<dbReference type="Gene3D" id="3.40.630.30">
    <property type="match status" value="1"/>
</dbReference>
<accession>A0A9E5DMJ4</accession>
<dbReference type="Pfam" id="PF13673">
    <property type="entry name" value="Acetyltransf_10"/>
    <property type="match status" value="1"/>
</dbReference>
<feature type="domain" description="N-acetyltransferase" evidence="1">
    <location>
        <begin position="9"/>
        <end position="154"/>
    </location>
</feature>
<dbReference type="EMBL" id="JAPVES010000030">
    <property type="protein sequence ID" value="MCZ3372900.1"/>
    <property type="molecule type" value="Genomic_DNA"/>
</dbReference>
<dbReference type="AlphaFoldDB" id="A0A9E5DMJ4"/>
<reference evidence="3" key="1">
    <citation type="submission" date="2022-12" db="EMBL/GenBank/DDBJ databases">
        <title>Reclassification of two methanogenic archaea species isolated from the Kolyma lowland permafrost.</title>
        <authorList>
            <person name="Trubitsyn V.E."/>
            <person name="Rivkina E.M."/>
            <person name="Shcherbakova V.A."/>
        </authorList>
    </citation>
    <scope>NUCLEOTIDE SEQUENCE</scope>
    <source>
        <strain evidence="2">M2</strain>
        <strain evidence="3">MK4</strain>
    </source>
</reference>
<evidence type="ECO:0000313" key="3">
    <source>
        <dbReference type="EMBL" id="MCZ3372900.1"/>
    </source>
</evidence>
<protein>
    <submittedName>
        <fullName evidence="3">GNAT family N-acetyltransferase</fullName>
    </submittedName>
</protein>
<dbReference type="InterPro" id="IPR052564">
    <property type="entry name" value="N-acetyltrans/Recomb-assoc"/>
</dbReference>
<dbReference type="CDD" id="cd04301">
    <property type="entry name" value="NAT_SF"/>
    <property type="match status" value="1"/>
</dbReference>
<dbReference type="RefSeq" id="WP_048080426.1">
    <property type="nucleotide sequence ID" value="NZ_JAPVER010000018.1"/>
</dbReference>
<keyword evidence="4" id="KW-1185">Reference proteome</keyword>
<dbReference type="SUPFAM" id="SSF55729">
    <property type="entry name" value="Acyl-CoA N-acyltransferases (Nat)"/>
    <property type="match status" value="1"/>
</dbReference>
<evidence type="ECO:0000259" key="1">
    <source>
        <dbReference type="PROSITE" id="PS51186"/>
    </source>
</evidence>
<evidence type="ECO:0000313" key="4">
    <source>
        <dbReference type="Proteomes" id="UP001068021"/>
    </source>
</evidence>
<dbReference type="PANTHER" id="PTHR43451">
    <property type="entry name" value="ACETYLTRANSFERASE (GNAT) FAMILY PROTEIN"/>
    <property type="match status" value="1"/>
</dbReference>
<evidence type="ECO:0000313" key="2">
    <source>
        <dbReference type="EMBL" id="MCZ3365145.1"/>
    </source>
</evidence>
<sequence length="156" mass="18011">MKIKSIELLKVNLASTFIWKVFSEFVAHEYPQEGINTFKEFIQPEELQKMMENEKIFMLGCFDMKKLVGVLAIMDFCHVSLLFVDKEYQCKGIAKTLFAKALELCLQKNQELREITVNSSIYAVPIYKRLGFNITGEPATNNGITFIPMKMNIIKK</sequence>
<dbReference type="Proteomes" id="UP001074446">
    <property type="component" value="Unassembled WGS sequence"/>
</dbReference>
<dbReference type="InterPro" id="IPR000182">
    <property type="entry name" value="GNAT_dom"/>
</dbReference>
<organism evidence="3">
    <name type="scientific">Methanobacterium veterum</name>
    <dbReference type="NCBI Taxonomy" id="408577"/>
    <lineage>
        <taxon>Archaea</taxon>
        <taxon>Methanobacteriati</taxon>
        <taxon>Methanobacteriota</taxon>
        <taxon>Methanomada group</taxon>
        <taxon>Methanobacteria</taxon>
        <taxon>Methanobacteriales</taxon>
        <taxon>Methanobacteriaceae</taxon>
        <taxon>Methanobacterium</taxon>
    </lineage>
</organism>
<dbReference type="GO" id="GO:0016747">
    <property type="term" value="F:acyltransferase activity, transferring groups other than amino-acyl groups"/>
    <property type="evidence" value="ECO:0007669"/>
    <property type="project" value="InterPro"/>
</dbReference>
<proteinExistence type="predicted"/>
<dbReference type="Proteomes" id="UP001068021">
    <property type="component" value="Unassembled WGS sequence"/>
</dbReference>
<dbReference type="PROSITE" id="PS51186">
    <property type="entry name" value="GNAT"/>
    <property type="match status" value="1"/>
</dbReference>